<keyword evidence="3" id="KW-1185">Reference proteome</keyword>
<dbReference type="InterPro" id="IPR025886">
    <property type="entry name" value="PP2-like"/>
</dbReference>
<organism evidence="1 3">
    <name type="scientific">Medicago truncatula</name>
    <name type="common">Barrel medic</name>
    <name type="synonym">Medicago tribuloides</name>
    <dbReference type="NCBI Taxonomy" id="3880"/>
    <lineage>
        <taxon>Eukaryota</taxon>
        <taxon>Viridiplantae</taxon>
        <taxon>Streptophyta</taxon>
        <taxon>Embryophyta</taxon>
        <taxon>Tracheophyta</taxon>
        <taxon>Spermatophyta</taxon>
        <taxon>Magnoliopsida</taxon>
        <taxon>eudicotyledons</taxon>
        <taxon>Gunneridae</taxon>
        <taxon>Pentapetalae</taxon>
        <taxon>rosids</taxon>
        <taxon>fabids</taxon>
        <taxon>Fabales</taxon>
        <taxon>Fabaceae</taxon>
        <taxon>Papilionoideae</taxon>
        <taxon>50 kb inversion clade</taxon>
        <taxon>NPAAA clade</taxon>
        <taxon>Hologalegina</taxon>
        <taxon>IRL clade</taxon>
        <taxon>Trifolieae</taxon>
        <taxon>Medicago</taxon>
    </lineage>
</organism>
<name>G7I5K3_MEDTR</name>
<gene>
    <name evidence="1" type="ordered locus">MTR_1g079190</name>
</gene>
<dbReference type="Pfam" id="PF14299">
    <property type="entry name" value="PP2"/>
    <property type="match status" value="1"/>
</dbReference>
<dbReference type="Proteomes" id="UP000002051">
    <property type="component" value="Unassembled WGS sequence"/>
</dbReference>
<reference evidence="1 3" key="2">
    <citation type="journal article" date="2014" name="BMC Genomics">
        <title>An improved genome release (version Mt4.0) for the model legume Medicago truncatula.</title>
        <authorList>
            <person name="Tang H."/>
            <person name="Krishnakumar V."/>
            <person name="Bidwell S."/>
            <person name="Rosen B."/>
            <person name="Chan A."/>
            <person name="Zhou S."/>
            <person name="Gentzbittel L."/>
            <person name="Childs K.L."/>
            <person name="Yandell M."/>
            <person name="Gundlach H."/>
            <person name="Mayer K.F."/>
            <person name="Schwartz D.C."/>
            <person name="Town C.D."/>
        </authorList>
    </citation>
    <scope>GENOME REANNOTATION</scope>
    <source>
        <strain evidence="2 3">cv. Jemalong A17</strain>
    </source>
</reference>
<protein>
    <submittedName>
        <fullName evidence="1">Phloem protein</fullName>
    </submittedName>
</protein>
<reference evidence="1 3" key="1">
    <citation type="journal article" date="2011" name="Nature">
        <title>The Medicago genome provides insight into the evolution of rhizobial symbioses.</title>
        <authorList>
            <person name="Young N.D."/>
            <person name="Debelle F."/>
            <person name="Oldroyd G.E."/>
            <person name="Geurts R."/>
            <person name="Cannon S.B."/>
            <person name="Udvardi M.K."/>
            <person name="Benedito V.A."/>
            <person name="Mayer K.F."/>
            <person name="Gouzy J."/>
            <person name="Schoof H."/>
            <person name="Van de Peer Y."/>
            <person name="Proost S."/>
            <person name="Cook D.R."/>
            <person name="Meyers B.C."/>
            <person name="Spannagl M."/>
            <person name="Cheung F."/>
            <person name="De Mita S."/>
            <person name="Krishnakumar V."/>
            <person name="Gundlach H."/>
            <person name="Zhou S."/>
            <person name="Mudge J."/>
            <person name="Bharti A.K."/>
            <person name="Murray J.D."/>
            <person name="Naoumkina M.A."/>
            <person name="Rosen B."/>
            <person name="Silverstein K.A."/>
            <person name="Tang H."/>
            <person name="Rombauts S."/>
            <person name="Zhao P.X."/>
            <person name="Zhou P."/>
            <person name="Barbe V."/>
            <person name="Bardou P."/>
            <person name="Bechner M."/>
            <person name="Bellec A."/>
            <person name="Berger A."/>
            <person name="Berges H."/>
            <person name="Bidwell S."/>
            <person name="Bisseling T."/>
            <person name="Choisne N."/>
            <person name="Couloux A."/>
            <person name="Denny R."/>
            <person name="Deshpande S."/>
            <person name="Dai X."/>
            <person name="Doyle J.J."/>
            <person name="Dudez A.M."/>
            <person name="Farmer A.D."/>
            <person name="Fouteau S."/>
            <person name="Franken C."/>
            <person name="Gibelin C."/>
            <person name="Gish J."/>
            <person name="Goldstein S."/>
            <person name="Gonzalez A.J."/>
            <person name="Green P.J."/>
            <person name="Hallab A."/>
            <person name="Hartog M."/>
            <person name="Hua A."/>
            <person name="Humphray S.J."/>
            <person name="Jeong D.H."/>
            <person name="Jing Y."/>
            <person name="Jocker A."/>
            <person name="Kenton S.M."/>
            <person name="Kim D.J."/>
            <person name="Klee K."/>
            <person name="Lai H."/>
            <person name="Lang C."/>
            <person name="Lin S."/>
            <person name="Macmil S.L."/>
            <person name="Magdelenat G."/>
            <person name="Matthews L."/>
            <person name="McCorrison J."/>
            <person name="Monaghan E.L."/>
            <person name="Mun J.H."/>
            <person name="Najar F.Z."/>
            <person name="Nicholson C."/>
            <person name="Noirot C."/>
            <person name="O'Bleness M."/>
            <person name="Paule C.R."/>
            <person name="Poulain J."/>
            <person name="Prion F."/>
            <person name="Qin B."/>
            <person name="Qu C."/>
            <person name="Retzel E.F."/>
            <person name="Riddle C."/>
            <person name="Sallet E."/>
            <person name="Samain S."/>
            <person name="Samson N."/>
            <person name="Sanders I."/>
            <person name="Saurat O."/>
            <person name="Scarpelli C."/>
            <person name="Schiex T."/>
            <person name="Segurens B."/>
            <person name="Severin A.J."/>
            <person name="Sherrier D.J."/>
            <person name="Shi R."/>
            <person name="Sims S."/>
            <person name="Singer S.R."/>
            <person name="Sinharoy S."/>
            <person name="Sterck L."/>
            <person name="Viollet A."/>
            <person name="Wang B.B."/>
            <person name="Wang K."/>
            <person name="Wang M."/>
            <person name="Wang X."/>
            <person name="Warfsmann J."/>
            <person name="Weissenbach J."/>
            <person name="White D.D."/>
            <person name="White J.D."/>
            <person name="Wiley G.B."/>
            <person name="Wincker P."/>
            <person name="Xing Y."/>
            <person name="Yang L."/>
            <person name="Yao Z."/>
            <person name="Ying F."/>
            <person name="Zhai J."/>
            <person name="Zhou L."/>
            <person name="Zuber A."/>
            <person name="Denarie J."/>
            <person name="Dixon R.A."/>
            <person name="May G.D."/>
            <person name="Schwartz D.C."/>
            <person name="Rogers J."/>
            <person name="Quetier F."/>
            <person name="Town C.D."/>
            <person name="Roe B.A."/>
        </authorList>
    </citation>
    <scope>NUCLEOTIDE SEQUENCE [LARGE SCALE GENOMIC DNA]</scope>
    <source>
        <strain evidence="1">A17</strain>
        <strain evidence="2 3">cv. Jemalong A17</strain>
    </source>
</reference>
<reference evidence="2" key="3">
    <citation type="submission" date="2015-04" db="UniProtKB">
        <authorList>
            <consortium name="EnsemblPlants"/>
        </authorList>
    </citation>
    <scope>IDENTIFICATION</scope>
    <source>
        <strain evidence="2">cv. Jemalong A17</strain>
    </source>
</reference>
<dbReference type="HOGENOM" id="CLU_1505637_0_0_1"/>
<evidence type="ECO:0000313" key="2">
    <source>
        <dbReference type="EnsemblPlants" id="AES61124"/>
    </source>
</evidence>
<dbReference type="PaxDb" id="3880-AES61124"/>
<proteinExistence type="predicted"/>
<sequence>MVLDYNSQKPFLSSSSNCVSPKLNDGNELSKGCIGAILSYTTLVNACMLSVVSKTFFPLYQSPSLAIAPTEKALYLALFDPLSLLTMSKVIFLCNPQISRILGLVIVNNIIVSKLVFLVSNIRSFQLDKRSGKKCDGWLEIEMGEFFNPSLEDEEVQMSVIVNKSVEKKRNFFLLRNRS</sequence>
<evidence type="ECO:0000313" key="1">
    <source>
        <dbReference type="EMBL" id="AES61124.1"/>
    </source>
</evidence>
<evidence type="ECO:0000313" key="3">
    <source>
        <dbReference type="Proteomes" id="UP000002051"/>
    </source>
</evidence>
<dbReference type="EnsemblPlants" id="AES61124">
    <property type="protein sequence ID" value="AES61124"/>
    <property type="gene ID" value="MTR_1g079190"/>
</dbReference>
<accession>G7I5K3</accession>
<dbReference type="AlphaFoldDB" id="G7I5K3"/>
<dbReference type="EMBL" id="CM001217">
    <property type="protein sequence ID" value="AES61124.1"/>
    <property type="molecule type" value="Genomic_DNA"/>
</dbReference>